<evidence type="ECO:0000313" key="2">
    <source>
        <dbReference type="Proteomes" id="UP000799118"/>
    </source>
</evidence>
<organism evidence="1 2">
    <name type="scientific">Gymnopus androsaceus JB14</name>
    <dbReference type="NCBI Taxonomy" id="1447944"/>
    <lineage>
        <taxon>Eukaryota</taxon>
        <taxon>Fungi</taxon>
        <taxon>Dikarya</taxon>
        <taxon>Basidiomycota</taxon>
        <taxon>Agaricomycotina</taxon>
        <taxon>Agaricomycetes</taxon>
        <taxon>Agaricomycetidae</taxon>
        <taxon>Agaricales</taxon>
        <taxon>Marasmiineae</taxon>
        <taxon>Omphalotaceae</taxon>
        <taxon>Gymnopus</taxon>
    </lineage>
</organism>
<protein>
    <submittedName>
        <fullName evidence="1">Uncharacterized protein</fullName>
    </submittedName>
</protein>
<gene>
    <name evidence="1" type="ORF">BT96DRAFT_925923</name>
</gene>
<dbReference type="OrthoDB" id="3101222at2759"/>
<evidence type="ECO:0000313" key="1">
    <source>
        <dbReference type="EMBL" id="KAE9390406.1"/>
    </source>
</evidence>
<dbReference type="AlphaFoldDB" id="A0A6A4GY71"/>
<sequence length="262" mass="28675">MATGLVSPALDGVTGIAMQFVQPATFNAQQYQAFRRERDYIQEDAKRFQSILIQSTLTEKAFTEYDQHLQSARAAVSEFNKIICEHKAMKFNFMSPLEKISHRKEVRAAKKKAVRTKDMLSKFIDKVEIEHVKGNLKSSNRVVVSVPIHDSMDNALIRASDSEARSPTQTLSSTASYLTCSEGSGEVPDPVSVAASLSAFSLKSGGTSLGSKSIRQSLTDCDSWSCSSSETLDVESSVDDELSLATKLPVKLPVVFIDKDGP</sequence>
<accession>A0A6A4GY71</accession>
<reference evidence="1" key="1">
    <citation type="journal article" date="2019" name="Environ. Microbiol.">
        <title>Fungal ecological strategies reflected in gene transcription - a case study of two litter decomposers.</title>
        <authorList>
            <person name="Barbi F."/>
            <person name="Kohler A."/>
            <person name="Barry K."/>
            <person name="Baskaran P."/>
            <person name="Daum C."/>
            <person name="Fauchery L."/>
            <person name="Ihrmark K."/>
            <person name="Kuo A."/>
            <person name="LaButti K."/>
            <person name="Lipzen A."/>
            <person name="Morin E."/>
            <person name="Grigoriev I.V."/>
            <person name="Henrissat B."/>
            <person name="Lindahl B."/>
            <person name="Martin F."/>
        </authorList>
    </citation>
    <scope>NUCLEOTIDE SEQUENCE</scope>
    <source>
        <strain evidence="1">JB14</strain>
    </source>
</reference>
<keyword evidence="2" id="KW-1185">Reference proteome</keyword>
<dbReference type="Proteomes" id="UP000799118">
    <property type="component" value="Unassembled WGS sequence"/>
</dbReference>
<dbReference type="EMBL" id="ML769659">
    <property type="protein sequence ID" value="KAE9390406.1"/>
    <property type="molecule type" value="Genomic_DNA"/>
</dbReference>
<name>A0A6A4GY71_9AGAR</name>
<proteinExistence type="predicted"/>